<proteinExistence type="inferred from homology"/>
<dbReference type="GeneTree" id="ENSGT00390000004933"/>
<reference evidence="7" key="2">
    <citation type="submission" date="2025-08" db="UniProtKB">
        <authorList>
            <consortium name="Ensembl"/>
        </authorList>
    </citation>
    <scope>IDENTIFICATION</scope>
</reference>
<dbReference type="GO" id="GO:0010468">
    <property type="term" value="P:regulation of gene expression"/>
    <property type="evidence" value="ECO:0007669"/>
    <property type="project" value="Ensembl"/>
</dbReference>
<evidence type="ECO:0000256" key="3">
    <source>
        <dbReference type="ARBA" id="ARBA00022685"/>
    </source>
</evidence>
<reference evidence="7" key="3">
    <citation type="submission" date="2025-09" db="UniProtKB">
        <authorList>
            <consortium name="Ensembl"/>
        </authorList>
    </citation>
    <scope>IDENTIFICATION</scope>
</reference>
<keyword evidence="8" id="KW-1185">Reference proteome</keyword>
<dbReference type="GO" id="GO:0005794">
    <property type="term" value="C:Golgi apparatus"/>
    <property type="evidence" value="ECO:0007669"/>
    <property type="project" value="Ensembl"/>
</dbReference>
<evidence type="ECO:0000256" key="4">
    <source>
        <dbReference type="ARBA" id="ARBA00022702"/>
    </source>
</evidence>
<dbReference type="PROSITE" id="PS00335">
    <property type="entry name" value="PARATHYROID"/>
    <property type="match status" value="1"/>
</dbReference>
<evidence type="ECO:0000256" key="1">
    <source>
        <dbReference type="ARBA" id="ARBA00006307"/>
    </source>
</evidence>
<feature type="compositionally biased region" description="Basic residues" evidence="6">
    <location>
        <begin position="133"/>
        <end position="143"/>
    </location>
</feature>
<dbReference type="GO" id="GO:0005829">
    <property type="term" value="C:cytosol"/>
    <property type="evidence" value="ECO:0007669"/>
    <property type="project" value="Ensembl"/>
</dbReference>
<comment type="subcellular location">
    <subcellularLocation>
        <location evidence="5">Cytoplasm</location>
    </subcellularLocation>
    <subcellularLocation>
        <location evidence="5">Nucleus</location>
    </subcellularLocation>
    <subcellularLocation>
        <location evidence="5">Secreted</location>
    </subcellularLocation>
</comment>
<dbReference type="FunCoup" id="A0A7N4PWS6">
    <property type="interactions" value="844"/>
</dbReference>
<dbReference type="GO" id="GO:0001501">
    <property type="term" value="P:skeletal system development"/>
    <property type="evidence" value="ECO:0007669"/>
    <property type="project" value="Ensembl"/>
</dbReference>
<dbReference type="SMART" id="SM00087">
    <property type="entry name" value="PTH"/>
    <property type="match status" value="1"/>
</dbReference>
<dbReference type="InParanoid" id="A0A7N4PWS6"/>
<dbReference type="CTD" id="5744"/>
<keyword evidence="5" id="KW-0732">Signal</keyword>
<keyword evidence="2 5" id="KW-0964">Secreted</keyword>
<comment type="subunit">
    <text evidence="5">PTHrP interacts with PTH1R (via N-terminal extracellular domain).</text>
</comment>
<gene>
    <name evidence="7" type="primary">PTHLH</name>
</gene>
<dbReference type="GeneID" id="100917445"/>
<evidence type="ECO:0000256" key="2">
    <source>
        <dbReference type="ARBA" id="ARBA00022525"/>
    </source>
</evidence>
<comment type="similarity">
    <text evidence="1 5">Belongs to the parathyroid hormone family.</text>
</comment>
<comment type="PTM">
    <text evidence="5">There are several secretory forms, including osteostatin, arising from endoproteolytic cleavage of the initial translation product. Each of these secretory forms is believed to have one or more of its own receptors that mediates the normal paracrine, autocrine and endocrine actions.</text>
</comment>
<dbReference type="PANTHER" id="PTHR17223">
    <property type="entry name" value="PARATHYROID HORMONE-RELATED"/>
    <property type="match status" value="1"/>
</dbReference>
<keyword evidence="5" id="KW-0539">Nucleus</keyword>
<reference evidence="7 8" key="1">
    <citation type="journal article" date="2011" name="Proc. Natl. Acad. Sci. U.S.A.">
        <title>Genetic diversity and population structure of the endangered marsupial Sarcophilus harrisii (Tasmanian devil).</title>
        <authorList>
            <person name="Miller W."/>
            <person name="Hayes V.M."/>
            <person name="Ratan A."/>
            <person name="Petersen D.C."/>
            <person name="Wittekindt N.E."/>
            <person name="Miller J."/>
            <person name="Walenz B."/>
            <person name="Knight J."/>
            <person name="Qi J."/>
            <person name="Zhao F."/>
            <person name="Wang Q."/>
            <person name="Bedoya-Reina O.C."/>
            <person name="Katiyar N."/>
            <person name="Tomsho L.P."/>
            <person name="Kasson L.M."/>
            <person name="Hardie R.A."/>
            <person name="Woodbridge P."/>
            <person name="Tindall E.A."/>
            <person name="Bertelsen M.F."/>
            <person name="Dixon D."/>
            <person name="Pyecroft S."/>
            <person name="Helgen K.M."/>
            <person name="Lesk A.M."/>
            <person name="Pringle T.H."/>
            <person name="Patterson N."/>
            <person name="Zhang Y."/>
            <person name="Kreiss A."/>
            <person name="Woods G.M."/>
            <person name="Jones M.E."/>
            <person name="Schuster S.C."/>
        </authorList>
    </citation>
    <scope>NUCLEOTIDE SEQUENCE [LARGE SCALE GENOMIC DNA]</scope>
</reference>
<dbReference type="GO" id="GO:0005654">
    <property type="term" value="C:nucleoplasm"/>
    <property type="evidence" value="ECO:0007669"/>
    <property type="project" value="Ensembl"/>
</dbReference>
<evidence type="ECO:0000313" key="7">
    <source>
        <dbReference type="Ensembl" id="ENSSHAP00000043457.1"/>
    </source>
</evidence>
<dbReference type="Pfam" id="PF01279">
    <property type="entry name" value="Parathyroid"/>
    <property type="match status" value="1"/>
</dbReference>
<sequence length="188" mass="21714">MPLMFRDHEDTMFRKLFQQWSFAVFLLSYSVPACGRSVEGLSRRLKRAVSEHQFLHDKGKVIQDLRRRIFLQNLIEGINTAEIRATLEVSPNPKPATNTKNYPVRFGSEDEGRYLTQETNKAQTYKEQPLRTSNKKKKGKPGKRKEQEKKKRRTRSTWLNSGVAGSGVEGIHLSDISGTTLDLNLWRH</sequence>
<keyword evidence="5" id="KW-0106">Calcium</keyword>
<accession>A0A7N4PWS6</accession>
<keyword evidence="5" id="KW-0963">Cytoplasm</keyword>
<evidence type="ECO:0000256" key="5">
    <source>
        <dbReference type="RuleBase" id="RU368098"/>
    </source>
</evidence>
<dbReference type="Ensembl" id="ENSSHAT00000033870.1">
    <property type="protein sequence ID" value="ENSSHAP00000043457.1"/>
    <property type="gene ID" value="ENSSHAG00000008737.2"/>
</dbReference>
<evidence type="ECO:0000256" key="6">
    <source>
        <dbReference type="SAM" id="MobiDB-lite"/>
    </source>
</evidence>
<keyword evidence="3 5" id="KW-0165">Cleavage on pair of basic residues</keyword>
<evidence type="ECO:0000313" key="8">
    <source>
        <dbReference type="Proteomes" id="UP000007648"/>
    </source>
</evidence>
<feature type="compositionally biased region" description="Polar residues" evidence="6">
    <location>
        <begin position="116"/>
        <end position="132"/>
    </location>
</feature>
<protein>
    <recommendedName>
        <fullName evidence="5">Parathyroid hormone-related protein</fullName>
        <shortName evidence="5">PTH-rP</shortName>
        <shortName evidence="5">PTHrP</shortName>
    </recommendedName>
    <component>
        <recommendedName>
            <fullName evidence="5">Osteostatin</fullName>
        </recommendedName>
    </component>
</protein>
<dbReference type="AlphaFoldDB" id="A0A7N4PWS6"/>
<dbReference type="GO" id="GO:0061182">
    <property type="term" value="P:negative regulation of chondrocyte development"/>
    <property type="evidence" value="ECO:0007669"/>
    <property type="project" value="Ensembl"/>
</dbReference>
<dbReference type="Proteomes" id="UP000007648">
    <property type="component" value="Unassembled WGS sequence"/>
</dbReference>
<comment type="function">
    <molecule>Osteostatin</molecule>
    <text evidence="5">Potent inhibitor of osteoclastic bone resorption.</text>
</comment>
<dbReference type="GO" id="GO:0005615">
    <property type="term" value="C:extracellular space"/>
    <property type="evidence" value="ECO:0007669"/>
    <property type="project" value="Ensembl"/>
</dbReference>
<dbReference type="RefSeq" id="XP_003770891.1">
    <property type="nucleotide sequence ID" value="XM_003770843.4"/>
</dbReference>
<dbReference type="GO" id="GO:0030282">
    <property type="term" value="P:bone mineralization"/>
    <property type="evidence" value="ECO:0007669"/>
    <property type="project" value="InterPro"/>
</dbReference>
<dbReference type="GO" id="GO:0051428">
    <property type="term" value="F:peptide hormone receptor binding"/>
    <property type="evidence" value="ECO:0007669"/>
    <property type="project" value="UniProtKB-UniRule"/>
</dbReference>
<dbReference type="GO" id="GO:0007189">
    <property type="term" value="P:adenylate cyclase-activating G protein-coupled receptor signaling pathway"/>
    <property type="evidence" value="ECO:0007669"/>
    <property type="project" value="Ensembl"/>
</dbReference>
<keyword evidence="4 5" id="KW-0372">Hormone</keyword>
<organism evidence="7 8">
    <name type="scientific">Sarcophilus harrisii</name>
    <name type="common">Tasmanian devil</name>
    <name type="synonym">Sarcophilus laniarius</name>
    <dbReference type="NCBI Taxonomy" id="9305"/>
    <lineage>
        <taxon>Eukaryota</taxon>
        <taxon>Metazoa</taxon>
        <taxon>Chordata</taxon>
        <taxon>Craniata</taxon>
        <taxon>Vertebrata</taxon>
        <taxon>Euteleostomi</taxon>
        <taxon>Mammalia</taxon>
        <taxon>Metatheria</taxon>
        <taxon>Dasyuromorphia</taxon>
        <taxon>Dasyuridae</taxon>
        <taxon>Sarcophilus</taxon>
    </lineage>
</organism>
<dbReference type="InterPro" id="IPR003626">
    <property type="entry name" value="PTH-rel"/>
</dbReference>
<comment type="function">
    <text evidence="5">Neuroendocrine peptide which is a critical regulator of cellular and organ growth, development, migration, differentiation and survival and of epithelial calcium ion transport. Regulates endochondral bone development and epithelial-mesenchymal interactions during the formation of the mammary glands and teeth. Required for skeletal homeostasis. Promotes mammary mesenchyme differentiation and bud outgrowth by modulating mesenchymal cell responsiveness to BMPs. Up-regulates BMPR1A expression in the mammary mesenchyme and this increases the sensitivity of these cells to BMPs and allows them to respond to BMP4 in a paracrine and/or autocrine fashion. BMP4 signaling in the mesenchyme, in turn, triggers epithelial outgrowth and augments MSX2 expression, which causes the mammary mesenchyme to inhibit hair follicle formation within the nipple sheath.</text>
</comment>
<dbReference type="GO" id="GO:0005179">
    <property type="term" value="F:hormone activity"/>
    <property type="evidence" value="ECO:0007669"/>
    <property type="project" value="UniProtKB-UniRule"/>
</dbReference>
<name>A0A7N4PWS6_SARHA</name>
<dbReference type="PANTHER" id="PTHR17223:SF0">
    <property type="entry name" value="PARATHYROID HORMONE-RELATED PROTEIN"/>
    <property type="match status" value="1"/>
</dbReference>
<dbReference type="OrthoDB" id="9892514at2759"/>
<dbReference type="InterPro" id="IPR001415">
    <property type="entry name" value="PTH/PTH-rel"/>
</dbReference>
<feature type="region of interest" description="Disordered" evidence="6">
    <location>
        <begin position="89"/>
        <end position="164"/>
    </location>
</feature>